<dbReference type="Proteomes" id="UP001293593">
    <property type="component" value="Unassembled WGS sequence"/>
</dbReference>
<feature type="domain" description="Reverse transcriptase" evidence="1">
    <location>
        <begin position="474"/>
        <end position="755"/>
    </location>
</feature>
<dbReference type="CDD" id="cd06222">
    <property type="entry name" value="RNase_H_like"/>
    <property type="match status" value="1"/>
</dbReference>
<dbReference type="Pfam" id="PF00078">
    <property type="entry name" value="RVT_1"/>
    <property type="match status" value="1"/>
</dbReference>
<dbReference type="InterPro" id="IPR002156">
    <property type="entry name" value="RNaseH_domain"/>
</dbReference>
<dbReference type="SUPFAM" id="SSF56219">
    <property type="entry name" value="DNase I-like"/>
    <property type="match status" value="1"/>
</dbReference>
<dbReference type="CDD" id="cd01650">
    <property type="entry name" value="RT_nLTR_like"/>
    <property type="match status" value="1"/>
</dbReference>
<dbReference type="EMBL" id="JAWXYG010000007">
    <property type="protein sequence ID" value="KAK4267368.1"/>
    <property type="molecule type" value="Genomic_DNA"/>
</dbReference>
<dbReference type="PROSITE" id="PS50878">
    <property type="entry name" value="RT_POL"/>
    <property type="match status" value="1"/>
</dbReference>
<accession>A0AAE1MMS9</accession>
<evidence type="ECO:0000313" key="2">
    <source>
        <dbReference type="EMBL" id="KAK4267368.1"/>
    </source>
</evidence>
<dbReference type="InterPro" id="IPR012337">
    <property type="entry name" value="RNaseH-like_sf"/>
</dbReference>
<gene>
    <name evidence="2" type="ORF">QN277_024155</name>
</gene>
<dbReference type="GO" id="GO:0003676">
    <property type="term" value="F:nucleic acid binding"/>
    <property type="evidence" value="ECO:0007669"/>
    <property type="project" value="InterPro"/>
</dbReference>
<reference evidence="2" key="1">
    <citation type="submission" date="2023-10" db="EMBL/GenBank/DDBJ databases">
        <title>Chromosome-level genome of the transformable northern wattle, Acacia crassicarpa.</title>
        <authorList>
            <person name="Massaro I."/>
            <person name="Sinha N.R."/>
            <person name="Poethig S."/>
            <person name="Leichty A.R."/>
        </authorList>
    </citation>
    <scope>NUCLEOTIDE SEQUENCE</scope>
    <source>
        <strain evidence="2">Acra3RX</strain>
        <tissue evidence="2">Leaf</tissue>
    </source>
</reference>
<dbReference type="Pfam" id="PF13966">
    <property type="entry name" value="zf-RVT"/>
    <property type="match status" value="1"/>
</dbReference>
<dbReference type="InterPro" id="IPR036691">
    <property type="entry name" value="Endo/exonu/phosph_ase_sf"/>
</dbReference>
<proteinExistence type="predicted"/>
<dbReference type="InterPro" id="IPR044730">
    <property type="entry name" value="RNase_H-like_dom_plant"/>
</dbReference>
<dbReference type="PANTHER" id="PTHR33116">
    <property type="entry name" value="REVERSE TRANSCRIPTASE ZINC-BINDING DOMAIN-CONTAINING PROTEIN-RELATED-RELATED"/>
    <property type="match status" value="1"/>
</dbReference>
<dbReference type="InterPro" id="IPR043502">
    <property type="entry name" value="DNA/RNA_pol_sf"/>
</dbReference>
<evidence type="ECO:0000259" key="1">
    <source>
        <dbReference type="PROSITE" id="PS50878"/>
    </source>
</evidence>
<sequence>MNYMIWNSRGTGAPSFIPLVRDLKTHYQLDFIAILETRCTKEAASQRASQLGFPNMEIIECEGYSGGIWCLWETNILQVVVLECQLQFMHLQITNAAGNIWHFTVVYASPSAIGRRTLWSNLSRIASTVHGAWTIGGDLNGTMLHCERRSSATVRTSPDHELINWAELHDMTDVGFLGPEYTWQRGSTEARLDRLLATDQWFNMFPNASVSHLPFFKSDHRPLLLRLNVAEESNKPNRPFRFIAAWVLHEEFDDFVKGSWQPDSAWVTNISQFSQACSTWNKEVFRHTEKRKKILLRRLDGISRAVARQGMRPKYEELQLTVWKELEDVLLQESLIWAQKARAEWSVYGDRNTRYFHARANRRQKSKKIEAIKDEEGSWVFDMGRIKTMATSYFSKLLSEDIAERPPLDCHFSFPCVKEDLLGWCNREISDIEIREAMFNIGALKSPGPDGFNALFYQNQWATVGMSIISYVKFLFANPQAISEINNTLIVLIPKKDHPESMGDFRPISLCNVIYKVVSKIVVNRLKPILPHVIAPNQCSFVPGRHSSDNIIVAQEVIHSMRSMRTKKGFLAIKIDLEKAYDRVNWDFLLSCLQELNIPCKLTEIIKHCISSSNMQLLWNGNKAESFHPTRGVRQGDPLSPYLFVICMEKLAHLIQEATHNGHWKPIRLSRRGPPISHLFFADDIMLFAEASMDQVEIINSCLQSFCASSGLKINYQKTRVCFSENVCHSRRTEMCASLGFSITSDLGKYLGVPLHHKRVSKESFHYVIDKVKLRLSKWKVKSISTAGRSSLVSSVTSAIPGYVMQTSLLPASTCETLDKCNRQFLWGNTEVQRKIPLVAWDVVCQPKSRGGLGIRHSNYFNQAYLMKLGWRLIARRDDLWVKVVRSKYNCGIDMIPKIDLKRAGSNLWNGIKRTWSKVEEGMELSQNGTLRWKWAKNGDFSVKSAYGSLTNNEEQPDTLWGNIWKLKVPERCKTFLWLAVHKRLLTNASRKKRGLTTDDRCPVCSSDTETIQHVLRDCPDTKKLWRQIVPRHVWRRFSSLRDDLWIRWNVSHRGKNQQADEWRNIFTIVCWWLWRRRNTLVFEGKWASNNSIQASAIAMHSSLSVARERFYSAKAKLPMSRQGGERWTPPQEGKIKINTDGAFSPWAPGIASGGLLRDEHGKLLMAFMFNGEGGDSLNAELWGCLHGLKIAWDMGYRDAILETDSSDAVELIKQPLNRGHEDCCLIEEIKVMFDRNWNVDIHLISRWANVAADHLARASISAPSGIHMMSYADAELKRILENDVG</sequence>
<dbReference type="PANTHER" id="PTHR33116:SF70">
    <property type="entry name" value="NON-LTR RETROELEMENT REVERSE TRANSCRIPTASE-LIKE PROTEIN"/>
    <property type="match status" value="1"/>
</dbReference>
<dbReference type="Gene3D" id="3.30.420.10">
    <property type="entry name" value="Ribonuclease H-like superfamily/Ribonuclease H"/>
    <property type="match status" value="1"/>
</dbReference>
<comment type="caution">
    <text evidence="2">The sequence shown here is derived from an EMBL/GenBank/DDBJ whole genome shotgun (WGS) entry which is preliminary data.</text>
</comment>
<evidence type="ECO:0000313" key="3">
    <source>
        <dbReference type="Proteomes" id="UP001293593"/>
    </source>
</evidence>
<protein>
    <recommendedName>
        <fullName evidence="1">Reverse transcriptase domain-containing protein</fullName>
    </recommendedName>
</protein>
<dbReference type="InterPro" id="IPR036397">
    <property type="entry name" value="RNaseH_sf"/>
</dbReference>
<organism evidence="2 3">
    <name type="scientific">Acacia crassicarpa</name>
    <name type="common">northern wattle</name>
    <dbReference type="NCBI Taxonomy" id="499986"/>
    <lineage>
        <taxon>Eukaryota</taxon>
        <taxon>Viridiplantae</taxon>
        <taxon>Streptophyta</taxon>
        <taxon>Embryophyta</taxon>
        <taxon>Tracheophyta</taxon>
        <taxon>Spermatophyta</taxon>
        <taxon>Magnoliopsida</taxon>
        <taxon>eudicotyledons</taxon>
        <taxon>Gunneridae</taxon>
        <taxon>Pentapetalae</taxon>
        <taxon>rosids</taxon>
        <taxon>fabids</taxon>
        <taxon>Fabales</taxon>
        <taxon>Fabaceae</taxon>
        <taxon>Caesalpinioideae</taxon>
        <taxon>mimosoid clade</taxon>
        <taxon>Acacieae</taxon>
        <taxon>Acacia</taxon>
    </lineage>
</organism>
<dbReference type="Pfam" id="PF13456">
    <property type="entry name" value="RVT_3"/>
    <property type="match status" value="1"/>
</dbReference>
<name>A0AAE1MMS9_9FABA</name>
<dbReference type="SUPFAM" id="SSF56672">
    <property type="entry name" value="DNA/RNA polymerases"/>
    <property type="match status" value="1"/>
</dbReference>
<dbReference type="InterPro" id="IPR000477">
    <property type="entry name" value="RT_dom"/>
</dbReference>
<dbReference type="Gene3D" id="3.60.10.10">
    <property type="entry name" value="Endonuclease/exonuclease/phosphatase"/>
    <property type="match status" value="1"/>
</dbReference>
<dbReference type="InterPro" id="IPR026960">
    <property type="entry name" value="RVT-Znf"/>
</dbReference>
<keyword evidence="3" id="KW-1185">Reference proteome</keyword>
<dbReference type="SUPFAM" id="SSF53098">
    <property type="entry name" value="Ribonuclease H-like"/>
    <property type="match status" value="1"/>
</dbReference>
<dbReference type="GO" id="GO:0004523">
    <property type="term" value="F:RNA-DNA hybrid ribonuclease activity"/>
    <property type="evidence" value="ECO:0007669"/>
    <property type="project" value="InterPro"/>
</dbReference>